<accession>A0AAV5M0B4</accession>
<organism evidence="1 2">
    <name type="scientific">Rubroshorea leprosula</name>
    <dbReference type="NCBI Taxonomy" id="152421"/>
    <lineage>
        <taxon>Eukaryota</taxon>
        <taxon>Viridiplantae</taxon>
        <taxon>Streptophyta</taxon>
        <taxon>Embryophyta</taxon>
        <taxon>Tracheophyta</taxon>
        <taxon>Spermatophyta</taxon>
        <taxon>Magnoliopsida</taxon>
        <taxon>eudicotyledons</taxon>
        <taxon>Gunneridae</taxon>
        <taxon>Pentapetalae</taxon>
        <taxon>rosids</taxon>
        <taxon>malvids</taxon>
        <taxon>Malvales</taxon>
        <taxon>Dipterocarpaceae</taxon>
        <taxon>Rubroshorea</taxon>
    </lineage>
</organism>
<proteinExistence type="predicted"/>
<name>A0AAV5M0B4_9ROSI</name>
<gene>
    <name evidence="1" type="ORF">SLEP1_g50515</name>
</gene>
<sequence length="81" mass="8629">MVVDEDSWVKAGERRHGGGGREILSKKDLLLLAGCRSAVAGCRSVIVGCQTLLSDARCCCRCRMLLPDADLLLPVVSSSPN</sequence>
<comment type="caution">
    <text evidence="1">The sequence shown here is derived from an EMBL/GenBank/DDBJ whole genome shotgun (WGS) entry which is preliminary data.</text>
</comment>
<dbReference type="Proteomes" id="UP001054252">
    <property type="component" value="Unassembled WGS sequence"/>
</dbReference>
<reference evidence="1 2" key="1">
    <citation type="journal article" date="2021" name="Commun. Biol.">
        <title>The genome of Shorea leprosula (Dipterocarpaceae) highlights the ecological relevance of drought in aseasonal tropical rainforests.</title>
        <authorList>
            <person name="Ng K.K.S."/>
            <person name="Kobayashi M.J."/>
            <person name="Fawcett J.A."/>
            <person name="Hatakeyama M."/>
            <person name="Paape T."/>
            <person name="Ng C.H."/>
            <person name="Ang C.C."/>
            <person name="Tnah L.H."/>
            <person name="Lee C.T."/>
            <person name="Nishiyama T."/>
            <person name="Sese J."/>
            <person name="O'Brien M.J."/>
            <person name="Copetti D."/>
            <person name="Mohd Noor M.I."/>
            <person name="Ong R.C."/>
            <person name="Putra M."/>
            <person name="Sireger I.Z."/>
            <person name="Indrioko S."/>
            <person name="Kosugi Y."/>
            <person name="Izuno A."/>
            <person name="Isagi Y."/>
            <person name="Lee S.L."/>
            <person name="Shimizu K.K."/>
        </authorList>
    </citation>
    <scope>NUCLEOTIDE SEQUENCE [LARGE SCALE GENOMIC DNA]</scope>
    <source>
        <strain evidence="1">214</strain>
    </source>
</reference>
<evidence type="ECO:0000313" key="2">
    <source>
        <dbReference type="Proteomes" id="UP001054252"/>
    </source>
</evidence>
<protein>
    <submittedName>
        <fullName evidence="1">Uncharacterized protein</fullName>
    </submittedName>
</protein>
<dbReference type="EMBL" id="BPVZ01000166">
    <property type="protein sequence ID" value="GKV43193.1"/>
    <property type="molecule type" value="Genomic_DNA"/>
</dbReference>
<keyword evidence="2" id="KW-1185">Reference proteome</keyword>
<dbReference type="AlphaFoldDB" id="A0AAV5M0B4"/>
<evidence type="ECO:0000313" key="1">
    <source>
        <dbReference type="EMBL" id="GKV43193.1"/>
    </source>
</evidence>